<organism evidence="3 4">
    <name type="scientific">Alcaligenes parafaecalis</name>
    <dbReference type="NCBI Taxonomy" id="171260"/>
    <lineage>
        <taxon>Bacteria</taxon>
        <taxon>Pseudomonadati</taxon>
        <taxon>Pseudomonadota</taxon>
        <taxon>Betaproteobacteria</taxon>
        <taxon>Burkholderiales</taxon>
        <taxon>Alcaligenaceae</taxon>
        <taxon>Alcaligenes</taxon>
    </lineage>
</organism>
<keyword evidence="1" id="KW-0238">DNA-binding</keyword>
<dbReference type="SUPFAM" id="SSF46955">
    <property type="entry name" value="Putative DNA-binding domain"/>
    <property type="match status" value="1"/>
</dbReference>
<evidence type="ECO:0000313" key="3">
    <source>
        <dbReference type="EMBL" id="MCX5465904.1"/>
    </source>
</evidence>
<dbReference type="InterPro" id="IPR000551">
    <property type="entry name" value="MerR-type_HTH_dom"/>
</dbReference>
<dbReference type="InterPro" id="IPR047057">
    <property type="entry name" value="MerR_fam"/>
</dbReference>
<name>A0ABT3VQT6_9BURK</name>
<sequence length="143" mass="15979">MKLIDIGALSKTSGVSTSTLRYYEEIGLIQSPARNGLRRQYSEDTLVQLAVISLGKAAGFSLEEIGKMFDKDTPSDLPRPTLQQRANDIDRQIRRMKTLSHMLRHVAQCQAPSHMECERFRKLLRVACPAIPAAPNTAPDTEQ</sequence>
<proteinExistence type="predicted"/>
<evidence type="ECO:0000313" key="4">
    <source>
        <dbReference type="Proteomes" id="UP001209916"/>
    </source>
</evidence>
<dbReference type="RefSeq" id="WP_266121657.1">
    <property type="nucleotide sequence ID" value="NZ_JAPKNA010000006.1"/>
</dbReference>
<evidence type="ECO:0000259" key="2">
    <source>
        <dbReference type="PROSITE" id="PS50937"/>
    </source>
</evidence>
<accession>A0ABT3VQT6</accession>
<evidence type="ECO:0000256" key="1">
    <source>
        <dbReference type="ARBA" id="ARBA00023125"/>
    </source>
</evidence>
<dbReference type="PROSITE" id="PS00552">
    <property type="entry name" value="HTH_MERR_1"/>
    <property type="match status" value="1"/>
</dbReference>
<reference evidence="3 4" key="1">
    <citation type="submission" date="2022-11" db="EMBL/GenBank/DDBJ databases">
        <title>Biodiversity and phylogenetic relationships of bacteria.</title>
        <authorList>
            <person name="Machado R.A.R."/>
            <person name="Bhat A."/>
            <person name="Loulou A."/>
            <person name="Kallel S."/>
        </authorList>
    </citation>
    <scope>NUCLEOTIDE SEQUENCE [LARGE SCALE GENOMIC DNA]</scope>
    <source>
        <strain evidence="3 4">DSM 13975</strain>
    </source>
</reference>
<dbReference type="Gene3D" id="1.10.1660.10">
    <property type="match status" value="1"/>
</dbReference>
<comment type="caution">
    <text evidence="3">The sequence shown here is derived from an EMBL/GenBank/DDBJ whole genome shotgun (WGS) entry which is preliminary data.</text>
</comment>
<dbReference type="InterPro" id="IPR009061">
    <property type="entry name" value="DNA-bd_dom_put_sf"/>
</dbReference>
<keyword evidence="4" id="KW-1185">Reference proteome</keyword>
<dbReference type="CDD" id="cd04781">
    <property type="entry name" value="HTH_MerR-like_sg6"/>
    <property type="match status" value="1"/>
</dbReference>
<dbReference type="PRINTS" id="PR00040">
    <property type="entry name" value="HTHMERR"/>
</dbReference>
<dbReference type="PANTHER" id="PTHR30204:SF97">
    <property type="entry name" value="MERR FAMILY REGULATORY PROTEIN"/>
    <property type="match status" value="1"/>
</dbReference>
<dbReference type="EMBL" id="JAPKNA010000006">
    <property type="protein sequence ID" value="MCX5465904.1"/>
    <property type="molecule type" value="Genomic_DNA"/>
</dbReference>
<dbReference type="PROSITE" id="PS50937">
    <property type="entry name" value="HTH_MERR_2"/>
    <property type="match status" value="1"/>
</dbReference>
<dbReference type="SMART" id="SM00422">
    <property type="entry name" value="HTH_MERR"/>
    <property type="match status" value="1"/>
</dbReference>
<feature type="domain" description="HTH merR-type" evidence="2">
    <location>
        <begin position="3"/>
        <end position="71"/>
    </location>
</feature>
<gene>
    <name evidence="3" type="ORF">OSH09_17115</name>
</gene>
<dbReference type="Pfam" id="PF13411">
    <property type="entry name" value="MerR_1"/>
    <property type="match status" value="1"/>
</dbReference>
<protein>
    <submittedName>
        <fullName evidence="3">Helix-turn-helix domain-containing protein</fullName>
    </submittedName>
</protein>
<dbReference type="Proteomes" id="UP001209916">
    <property type="component" value="Unassembled WGS sequence"/>
</dbReference>
<dbReference type="PANTHER" id="PTHR30204">
    <property type="entry name" value="REDOX-CYCLING DRUG-SENSING TRANSCRIPTIONAL ACTIVATOR SOXR"/>
    <property type="match status" value="1"/>
</dbReference>